<dbReference type="GO" id="GO:0022904">
    <property type="term" value="P:respiratory electron transport chain"/>
    <property type="evidence" value="ECO:0007669"/>
    <property type="project" value="TreeGrafter"/>
</dbReference>
<dbReference type="Gene3D" id="3.40.228.10">
    <property type="entry name" value="Dimethylsulfoxide Reductase, domain 2"/>
    <property type="match status" value="1"/>
</dbReference>
<dbReference type="GO" id="GO:0016020">
    <property type="term" value="C:membrane"/>
    <property type="evidence" value="ECO:0007669"/>
    <property type="project" value="TreeGrafter"/>
</dbReference>
<dbReference type="EMBL" id="UINC01070156">
    <property type="protein sequence ID" value="SVC04083.1"/>
    <property type="molecule type" value="Genomic_DNA"/>
</dbReference>
<dbReference type="Gene3D" id="3.40.50.740">
    <property type="match status" value="2"/>
</dbReference>
<dbReference type="PANTHER" id="PTHR43105:SF12">
    <property type="entry name" value="NADH-QUINONE OXIDOREDUCTASE SUBUNIT G"/>
    <property type="match status" value="1"/>
</dbReference>
<organism evidence="2">
    <name type="scientific">marine metagenome</name>
    <dbReference type="NCBI Taxonomy" id="408172"/>
    <lineage>
        <taxon>unclassified sequences</taxon>
        <taxon>metagenomes</taxon>
        <taxon>ecological metagenomes</taxon>
    </lineage>
</organism>
<dbReference type="InterPro" id="IPR050123">
    <property type="entry name" value="Prok_molybdopt-oxidoreductase"/>
</dbReference>
<feature type="non-terminal residue" evidence="2">
    <location>
        <position position="1"/>
    </location>
</feature>
<accession>A0A382IZ16</accession>
<proteinExistence type="predicted"/>
<sequence length="354" mass="36593">ESQYTWAKLAKGVLGTDNVDAQLGDGLRADFVLGLPRATIDEACIPGGVIVLLGPDPKEELGALYLRLRHAVVHDGATLIELSPRATGLTPFASHSLRVRPGEAIGVVRAMFGEGGTAPIGGVTVEEAQAVGAIISEAAVGQNRPVTVLLGRQSLAEAPGTVVDAALVLHDRIADVRFLSMLRRGNVHGALDLGLAPGLLPGRVGLDEGRSRFADAWPTTPARRGRDALASLQAAADGEVDVLVLLGADVLADVPDHDLARRGLEGAGTVIALDLFATPTVAAADVVLPATAPTETDGTVTNLEGRVSIVARKVTPPGTARPDWMIAVELARRLGADLGISSPDDVWAELAIVS</sequence>
<feature type="non-terminal residue" evidence="2">
    <location>
        <position position="354"/>
    </location>
</feature>
<name>A0A382IZ16_9ZZZZ</name>
<reference evidence="2" key="1">
    <citation type="submission" date="2018-05" db="EMBL/GenBank/DDBJ databases">
        <authorList>
            <person name="Lanie J.A."/>
            <person name="Ng W.-L."/>
            <person name="Kazmierczak K.M."/>
            <person name="Andrzejewski T.M."/>
            <person name="Davidsen T.M."/>
            <person name="Wayne K.J."/>
            <person name="Tettelin H."/>
            <person name="Glass J.I."/>
            <person name="Rusch D."/>
            <person name="Podicherti R."/>
            <person name="Tsui H.-C.T."/>
            <person name="Winkler M.E."/>
        </authorList>
    </citation>
    <scope>NUCLEOTIDE SEQUENCE</scope>
</reference>
<dbReference type="SUPFAM" id="SSF53706">
    <property type="entry name" value="Formate dehydrogenase/DMSO reductase, domains 1-3"/>
    <property type="match status" value="1"/>
</dbReference>
<feature type="domain" description="Molybdopterin oxidoreductase" evidence="1">
    <location>
        <begin position="11"/>
        <end position="332"/>
    </location>
</feature>
<dbReference type="AlphaFoldDB" id="A0A382IZ16"/>
<gene>
    <name evidence="2" type="ORF">METZ01_LOCUS256937</name>
</gene>
<evidence type="ECO:0000259" key="1">
    <source>
        <dbReference type="Pfam" id="PF00384"/>
    </source>
</evidence>
<dbReference type="GO" id="GO:0003954">
    <property type="term" value="F:NADH dehydrogenase activity"/>
    <property type="evidence" value="ECO:0007669"/>
    <property type="project" value="TreeGrafter"/>
</dbReference>
<protein>
    <recommendedName>
        <fullName evidence="1">Molybdopterin oxidoreductase domain-containing protein</fullName>
    </recommendedName>
</protein>
<dbReference type="PANTHER" id="PTHR43105">
    <property type="entry name" value="RESPIRATORY NITRATE REDUCTASE"/>
    <property type="match status" value="1"/>
</dbReference>
<evidence type="ECO:0000313" key="2">
    <source>
        <dbReference type="EMBL" id="SVC04083.1"/>
    </source>
</evidence>
<dbReference type="InterPro" id="IPR006656">
    <property type="entry name" value="Mopterin_OxRdtase"/>
</dbReference>
<dbReference type="Pfam" id="PF00384">
    <property type="entry name" value="Molybdopterin"/>
    <property type="match status" value="1"/>
</dbReference>